<protein>
    <recommendedName>
        <fullName evidence="3">Lipoprotein</fullName>
    </recommendedName>
</protein>
<reference evidence="1" key="1">
    <citation type="submission" date="2022-12" db="EMBL/GenBank/DDBJ databases">
        <title>Genome sequence of HCMS5-2.</title>
        <authorList>
            <person name="Woo H."/>
        </authorList>
    </citation>
    <scope>NUCLEOTIDE SEQUENCE</scope>
    <source>
        <strain evidence="1">HCMS5-2</strain>
    </source>
</reference>
<evidence type="ECO:0008006" key="3">
    <source>
        <dbReference type="Google" id="ProtNLM"/>
    </source>
</evidence>
<comment type="caution">
    <text evidence="1">The sequence shown here is derived from an EMBL/GenBank/DDBJ whole genome shotgun (WGS) entry which is preliminary data.</text>
</comment>
<evidence type="ECO:0000313" key="2">
    <source>
        <dbReference type="Proteomes" id="UP001144347"/>
    </source>
</evidence>
<dbReference type="RefSeq" id="WP_269427194.1">
    <property type="nucleotide sequence ID" value="NZ_JAPWGM010000002.1"/>
</dbReference>
<sequence length="99" mass="11523">MKTRYTLIVVVSLSLQSCTVSNDRIADHFWKCGKACGLQDVLSFEPHSKNTRLSGDTIYNSWRPIAKIVKRDYRLMAKNRLYIVMLKAKITDTCIYYEQ</sequence>
<dbReference type="EMBL" id="JAPWGM010000002">
    <property type="protein sequence ID" value="MCZ4244129.1"/>
    <property type="molecule type" value="Genomic_DNA"/>
</dbReference>
<proteinExistence type="predicted"/>
<gene>
    <name evidence="1" type="ORF">O0955_08930</name>
</gene>
<dbReference type="PROSITE" id="PS51257">
    <property type="entry name" value="PROKAR_LIPOPROTEIN"/>
    <property type="match status" value="1"/>
</dbReference>
<name>A0ABT4L876_9SPHI</name>
<keyword evidence="2" id="KW-1185">Reference proteome</keyword>
<organism evidence="1 2">
    <name type="scientific">Pedobacter punctiformis</name>
    <dbReference type="NCBI Taxonomy" id="3004097"/>
    <lineage>
        <taxon>Bacteria</taxon>
        <taxon>Pseudomonadati</taxon>
        <taxon>Bacteroidota</taxon>
        <taxon>Sphingobacteriia</taxon>
        <taxon>Sphingobacteriales</taxon>
        <taxon>Sphingobacteriaceae</taxon>
        <taxon>Pedobacter</taxon>
    </lineage>
</organism>
<accession>A0ABT4L876</accession>
<dbReference type="Proteomes" id="UP001144347">
    <property type="component" value="Unassembled WGS sequence"/>
</dbReference>
<evidence type="ECO:0000313" key="1">
    <source>
        <dbReference type="EMBL" id="MCZ4244129.1"/>
    </source>
</evidence>